<proteinExistence type="predicted"/>
<gene>
    <name evidence="1" type="ORF">UFOVP1126_36</name>
    <name evidence="2" type="ORF">UFOVP1485_36</name>
    <name evidence="3" type="ORF">UFOVP1573_23</name>
</gene>
<sequence>MMLDGWWYHWKCKDCALQMYSGTELALADQVCGVCEPTSFKEAAKRAVMWIDEKQGKMAARDKWLDSLDEAGGKQ</sequence>
<name>A0A6J7XR71_9CAUD</name>
<dbReference type="EMBL" id="LR798419">
    <property type="protein sequence ID" value="CAB5230506.1"/>
    <property type="molecule type" value="Genomic_DNA"/>
</dbReference>
<evidence type="ECO:0000313" key="2">
    <source>
        <dbReference type="EMBL" id="CAB4215606.1"/>
    </source>
</evidence>
<accession>A0A6J7XR71</accession>
<evidence type="ECO:0000313" key="1">
    <source>
        <dbReference type="EMBL" id="CAB4184661.1"/>
    </source>
</evidence>
<organism evidence="3">
    <name type="scientific">uncultured Caudovirales phage</name>
    <dbReference type="NCBI Taxonomy" id="2100421"/>
    <lineage>
        <taxon>Viruses</taxon>
        <taxon>Duplodnaviria</taxon>
        <taxon>Heunggongvirae</taxon>
        <taxon>Uroviricota</taxon>
        <taxon>Caudoviricetes</taxon>
        <taxon>Peduoviridae</taxon>
        <taxon>Maltschvirus</taxon>
        <taxon>Maltschvirus maltsch</taxon>
    </lineage>
</organism>
<reference evidence="3" key="1">
    <citation type="submission" date="2020-05" db="EMBL/GenBank/DDBJ databases">
        <authorList>
            <person name="Chiriac C."/>
            <person name="Salcher M."/>
            <person name="Ghai R."/>
            <person name="Kavagutti S V."/>
        </authorList>
    </citation>
    <scope>NUCLEOTIDE SEQUENCE</scope>
</reference>
<dbReference type="EMBL" id="LR797069">
    <property type="protein sequence ID" value="CAB4184661.1"/>
    <property type="molecule type" value="Genomic_DNA"/>
</dbReference>
<dbReference type="EMBL" id="LR797428">
    <property type="protein sequence ID" value="CAB4215606.1"/>
    <property type="molecule type" value="Genomic_DNA"/>
</dbReference>
<evidence type="ECO:0000313" key="3">
    <source>
        <dbReference type="EMBL" id="CAB5230506.1"/>
    </source>
</evidence>
<protein>
    <submittedName>
        <fullName evidence="3">Uncharacterized protein</fullName>
    </submittedName>
</protein>